<dbReference type="SMART" id="SM00338">
    <property type="entry name" value="BRLZ"/>
    <property type="match status" value="1"/>
</dbReference>
<protein>
    <submittedName>
        <fullName evidence="6">AP-1-like transcription factor</fullName>
    </submittedName>
</protein>
<dbReference type="InterPro" id="IPR004827">
    <property type="entry name" value="bZIP"/>
</dbReference>
<dbReference type="PANTHER" id="PTHR40621">
    <property type="entry name" value="TRANSCRIPTION FACTOR KAPC-RELATED"/>
    <property type="match status" value="1"/>
</dbReference>
<keyword evidence="7" id="KW-1185">Reference proteome</keyword>
<feature type="compositionally biased region" description="Basic and acidic residues" evidence="4">
    <location>
        <begin position="344"/>
        <end position="353"/>
    </location>
</feature>
<evidence type="ECO:0000256" key="3">
    <source>
        <dbReference type="SAM" id="Coils"/>
    </source>
</evidence>
<dbReference type="AlphaFoldDB" id="A0AAN7B5X4"/>
<feature type="region of interest" description="Disordered" evidence="4">
    <location>
        <begin position="210"/>
        <end position="235"/>
    </location>
</feature>
<evidence type="ECO:0000256" key="4">
    <source>
        <dbReference type="SAM" id="MobiDB-lite"/>
    </source>
</evidence>
<evidence type="ECO:0000313" key="6">
    <source>
        <dbReference type="EMBL" id="KAK4211237.1"/>
    </source>
</evidence>
<evidence type="ECO:0000256" key="1">
    <source>
        <dbReference type="ARBA" id="ARBA00004123"/>
    </source>
</evidence>
<feature type="coiled-coil region" evidence="3">
    <location>
        <begin position="139"/>
        <end position="191"/>
    </location>
</feature>
<name>A0AAN7B5X4_9PEZI</name>
<dbReference type="Proteomes" id="UP001301769">
    <property type="component" value="Unassembled WGS sequence"/>
</dbReference>
<gene>
    <name evidence="6" type="ORF">QBC37DRAFT_442243</name>
</gene>
<dbReference type="SUPFAM" id="SSF57959">
    <property type="entry name" value="Leucine zipper domain"/>
    <property type="match status" value="1"/>
</dbReference>
<sequence length="650" mass="68101">MFGISVRANDLKVVQSCRGSPRSYPGASAGSPGAASFSAASPASDASTPSSTTSSSVPRIAIRPNTVARPASIKTTGITNSAAMASATTPSPMSATQPHSMTSKVWVVPPRPKPGRKPATDTPPTKRKAQNRAAQRAFRERRAARVGELEEQLEEQKEEHEKAVRELQERIHHLENEAQSLRSRCQWLEKSFEEERQRGDALARNWENSQAARSNSILPTDVFSPPPPSMVSQSQSSILPAPRQDAADLNVRAEPRPPAQSISISQIISPPEEETDILEFSCGNCQANGSCSCAEEALQETLQMSSFGCGGCTPDTRCACLEESIQASIAADLKRPFPPSSPGREPEGKRQRSDTVATSMETDFTALFASTSNDTGPVMVSQPTPQAQPLASLEPRDACGFCKDGTYCFCADSASSIPAAAPPATAHQIQTPPPSEDDVIPAPMEVTATGAIKLPGVRAMRQGRPAAAAAAAAVTQPVRSAGGCGPNGPGTCAQCLADPKSGLFCRSLAANMQRKQEADVLSSSAGGCCRNGGPGGCCKTGNAGQENATAQATTSAASKAGAGTAGSSFSVSLPCAEAYQTLASHRNFNEAADDIGSWLPKLRAAPIPDHIKNGRGVPGHIPCRWAPIEVEAASIMTVLKDFDVRFGRGE</sequence>
<evidence type="ECO:0000256" key="2">
    <source>
        <dbReference type="ARBA" id="ARBA00023242"/>
    </source>
</evidence>
<feature type="domain" description="BZIP" evidence="5">
    <location>
        <begin position="126"/>
        <end position="141"/>
    </location>
</feature>
<dbReference type="EMBL" id="MU858154">
    <property type="protein sequence ID" value="KAK4211237.1"/>
    <property type="molecule type" value="Genomic_DNA"/>
</dbReference>
<dbReference type="Pfam" id="PF10297">
    <property type="entry name" value="Hap4_Hap_bind"/>
    <property type="match status" value="1"/>
</dbReference>
<keyword evidence="2" id="KW-0539">Nucleus</keyword>
<accession>A0AAN7B5X4</accession>
<dbReference type="GO" id="GO:0001228">
    <property type="term" value="F:DNA-binding transcription activator activity, RNA polymerase II-specific"/>
    <property type="evidence" value="ECO:0007669"/>
    <property type="project" value="TreeGrafter"/>
</dbReference>
<dbReference type="GO" id="GO:0000976">
    <property type="term" value="F:transcription cis-regulatory region binding"/>
    <property type="evidence" value="ECO:0007669"/>
    <property type="project" value="InterPro"/>
</dbReference>
<feature type="region of interest" description="Disordered" evidence="4">
    <location>
        <begin position="331"/>
        <end position="356"/>
    </location>
</feature>
<feature type="compositionally biased region" description="Low complexity" evidence="4">
    <location>
        <begin position="81"/>
        <end position="96"/>
    </location>
</feature>
<dbReference type="PANTHER" id="PTHR40621:SF7">
    <property type="entry name" value="BZIP DOMAIN-CONTAINING PROTEIN"/>
    <property type="match status" value="1"/>
</dbReference>
<evidence type="ECO:0000313" key="7">
    <source>
        <dbReference type="Proteomes" id="UP001301769"/>
    </source>
</evidence>
<proteinExistence type="predicted"/>
<reference evidence="6" key="1">
    <citation type="journal article" date="2023" name="Mol. Phylogenet. Evol.">
        <title>Genome-scale phylogeny and comparative genomics of the fungal order Sordariales.</title>
        <authorList>
            <person name="Hensen N."/>
            <person name="Bonometti L."/>
            <person name="Westerberg I."/>
            <person name="Brannstrom I.O."/>
            <person name="Guillou S."/>
            <person name="Cros-Aarteil S."/>
            <person name="Calhoun S."/>
            <person name="Haridas S."/>
            <person name="Kuo A."/>
            <person name="Mondo S."/>
            <person name="Pangilinan J."/>
            <person name="Riley R."/>
            <person name="LaButti K."/>
            <person name="Andreopoulos B."/>
            <person name="Lipzen A."/>
            <person name="Chen C."/>
            <person name="Yan M."/>
            <person name="Daum C."/>
            <person name="Ng V."/>
            <person name="Clum A."/>
            <person name="Steindorff A."/>
            <person name="Ohm R.A."/>
            <person name="Martin F."/>
            <person name="Silar P."/>
            <person name="Natvig D.O."/>
            <person name="Lalanne C."/>
            <person name="Gautier V."/>
            <person name="Ament-Velasquez S.L."/>
            <person name="Kruys A."/>
            <person name="Hutchinson M.I."/>
            <person name="Powell A.J."/>
            <person name="Barry K."/>
            <person name="Miller A.N."/>
            <person name="Grigoriev I.V."/>
            <person name="Debuchy R."/>
            <person name="Gladieux P."/>
            <person name="Hiltunen Thoren M."/>
            <person name="Johannesson H."/>
        </authorList>
    </citation>
    <scope>NUCLEOTIDE SEQUENCE</scope>
    <source>
        <strain evidence="6">PSN293</strain>
    </source>
</reference>
<dbReference type="PROSITE" id="PS00036">
    <property type="entry name" value="BZIP_BASIC"/>
    <property type="match status" value="1"/>
</dbReference>
<feature type="region of interest" description="Disordered" evidence="4">
    <location>
        <begin position="17"/>
        <end position="137"/>
    </location>
</feature>
<feature type="compositionally biased region" description="Low complexity" evidence="4">
    <location>
        <begin position="19"/>
        <end position="56"/>
    </location>
</feature>
<dbReference type="GO" id="GO:0090575">
    <property type="term" value="C:RNA polymerase II transcription regulator complex"/>
    <property type="evidence" value="ECO:0007669"/>
    <property type="project" value="TreeGrafter"/>
</dbReference>
<keyword evidence="3" id="KW-0175">Coiled coil</keyword>
<evidence type="ECO:0000259" key="5">
    <source>
        <dbReference type="PROSITE" id="PS00036"/>
    </source>
</evidence>
<organism evidence="6 7">
    <name type="scientific">Rhypophila decipiens</name>
    <dbReference type="NCBI Taxonomy" id="261697"/>
    <lineage>
        <taxon>Eukaryota</taxon>
        <taxon>Fungi</taxon>
        <taxon>Dikarya</taxon>
        <taxon>Ascomycota</taxon>
        <taxon>Pezizomycotina</taxon>
        <taxon>Sordariomycetes</taxon>
        <taxon>Sordariomycetidae</taxon>
        <taxon>Sordariales</taxon>
        <taxon>Naviculisporaceae</taxon>
        <taxon>Rhypophila</taxon>
    </lineage>
</organism>
<dbReference type="InterPro" id="IPR018287">
    <property type="entry name" value="Hap4_TF_heteromerisation"/>
</dbReference>
<comment type="subcellular location">
    <subcellularLocation>
        <location evidence="1">Nucleus</location>
    </subcellularLocation>
</comment>
<dbReference type="InterPro" id="IPR050936">
    <property type="entry name" value="AP-1-like"/>
</dbReference>
<dbReference type="InterPro" id="IPR046347">
    <property type="entry name" value="bZIP_sf"/>
</dbReference>
<dbReference type="Gene3D" id="1.20.5.170">
    <property type="match status" value="1"/>
</dbReference>
<reference evidence="6" key="2">
    <citation type="submission" date="2023-05" db="EMBL/GenBank/DDBJ databases">
        <authorList>
            <consortium name="Lawrence Berkeley National Laboratory"/>
            <person name="Steindorff A."/>
            <person name="Hensen N."/>
            <person name="Bonometti L."/>
            <person name="Westerberg I."/>
            <person name="Brannstrom I.O."/>
            <person name="Guillou S."/>
            <person name="Cros-Aarteil S."/>
            <person name="Calhoun S."/>
            <person name="Haridas S."/>
            <person name="Kuo A."/>
            <person name="Mondo S."/>
            <person name="Pangilinan J."/>
            <person name="Riley R."/>
            <person name="Labutti K."/>
            <person name="Andreopoulos B."/>
            <person name="Lipzen A."/>
            <person name="Chen C."/>
            <person name="Yanf M."/>
            <person name="Daum C."/>
            <person name="Ng V."/>
            <person name="Clum A."/>
            <person name="Ohm R."/>
            <person name="Martin F."/>
            <person name="Silar P."/>
            <person name="Natvig D."/>
            <person name="Lalanne C."/>
            <person name="Gautier V."/>
            <person name="Ament-Velasquez S.L."/>
            <person name="Kruys A."/>
            <person name="Hutchinson M.I."/>
            <person name="Powell A.J."/>
            <person name="Barry K."/>
            <person name="Miller A.N."/>
            <person name="Grigoriev I.V."/>
            <person name="Debuchy R."/>
            <person name="Gladieux P."/>
            <person name="Thoren M.H."/>
            <person name="Johannesson H."/>
        </authorList>
    </citation>
    <scope>NUCLEOTIDE SEQUENCE</scope>
    <source>
        <strain evidence="6">PSN293</strain>
    </source>
</reference>
<comment type="caution">
    <text evidence="6">The sequence shown here is derived from an EMBL/GenBank/DDBJ whole genome shotgun (WGS) entry which is preliminary data.</text>
</comment>